<sequence length="179" mass="21395">MTLSDVDILFEDFKKLVKFNKVRFAHFELNFKVVYGSGEIVPWEVIFSHLSSIKYFCCEYPPNYSYEALQSLASTDVQIIYLTYTQKTFDFVYFLGVIKQENPKISVQMYFADLLSPEHCQKVQAYVDQLIIETHKSLLFYPPRFDFTNQTDESKDTLDSRARRFHLRCYRDRVNYFEM</sequence>
<evidence type="ECO:0000313" key="2">
    <source>
        <dbReference type="WBParaSite" id="ES5_v2.g21667.t1"/>
    </source>
</evidence>
<protein>
    <submittedName>
        <fullName evidence="2">Uncharacterized protein</fullName>
    </submittedName>
</protein>
<organism evidence="1 2">
    <name type="scientific">Panagrolaimus sp. ES5</name>
    <dbReference type="NCBI Taxonomy" id="591445"/>
    <lineage>
        <taxon>Eukaryota</taxon>
        <taxon>Metazoa</taxon>
        <taxon>Ecdysozoa</taxon>
        <taxon>Nematoda</taxon>
        <taxon>Chromadorea</taxon>
        <taxon>Rhabditida</taxon>
        <taxon>Tylenchina</taxon>
        <taxon>Panagrolaimomorpha</taxon>
        <taxon>Panagrolaimoidea</taxon>
        <taxon>Panagrolaimidae</taxon>
        <taxon>Panagrolaimus</taxon>
    </lineage>
</organism>
<dbReference type="Proteomes" id="UP000887579">
    <property type="component" value="Unplaced"/>
</dbReference>
<dbReference type="WBParaSite" id="ES5_v2.g21667.t1">
    <property type="protein sequence ID" value="ES5_v2.g21667.t1"/>
    <property type="gene ID" value="ES5_v2.g21667"/>
</dbReference>
<accession>A0AC34FW08</accession>
<name>A0AC34FW08_9BILA</name>
<proteinExistence type="predicted"/>
<reference evidence="2" key="1">
    <citation type="submission" date="2022-11" db="UniProtKB">
        <authorList>
            <consortium name="WormBaseParasite"/>
        </authorList>
    </citation>
    <scope>IDENTIFICATION</scope>
</reference>
<evidence type="ECO:0000313" key="1">
    <source>
        <dbReference type="Proteomes" id="UP000887579"/>
    </source>
</evidence>